<dbReference type="GO" id="GO:0043953">
    <property type="term" value="P:protein transport by the Tat complex"/>
    <property type="evidence" value="ECO:0007669"/>
    <property type="project" value="UniProtKB-UniRule"/>
</dbReference>
<comment type="caution">
    <text evidence="11">The sequence shown here is derived from an EMBL/GenBank/DDBJ whole genome shotgun (WGS) entry which is preliminary data.</text>
</comment>
<evidence type="ECO:0000256" key="10">
    <source>
        <dbReference type="SAM" id="MobiDB-lite"/>
    </source>
</evidence>
<comment type="subcellular location">
    <subcellularLocation>
        <location evidence="1 9">Cell membrane</location>
        <topology evidence="1 9">Single-pass membrane protein</topology>
    </subcellularLocation>
</comment>
<evidence type="ECO:0000256" key="4">
    <source>
        <dbReference type="ARBA" id="ARBA00022692"/>
    </source>
</evidence>
<evidence type="ECO:0000313" key="11">
    <source>
        <dbReference type="EMBL" id="RWZ78215.1"/>
    </source>
</evidence>
<feature type="region of interest" description="Disordered" evidence="10">
    <location>
        <begin position="43"/>
        <end position="64"/>
    </location>
</feature>
<dbReference type="Pfam" id="PF02416">
    <property type="entry name" value="TatA_B_E"/>
    <property type="match status" value="1"/>
</dbReference>
<evidence type="ECO:0000256" key="6">
    <source>
        <dbReference type="ARBA" id="ARBA00022989"/>
    </source>
</evidence>
<dbReference type="PANTHER" id="PTHR42982">
    <property type="entry name" value="SEC-INDEPENDENT PROTEIN TRANSLOCASE PROTEIN TATA"/>
    <property type="match status" value="1"/>
</dbReference>
<dbReference type="GO" id="GO:0008320">
    <property type="term" value="F:protein transmembrane transporter activity"/>
    <property type="evidence" value="ECO:0007669"/>
    <property type="project" value="UniProtKB-UniRule"/>
</dbReference>
<evidence type="ECO:0000256" key="5">
    <source>
        <dbReference type="ARBA" id="ARBA00022927"/>
    </source>
</evidence>
<dbReference type="Proteomes" id="UP000289257">
    <property type="component" value="Unassembled WGS sequence"/>
</dbReference>
<feature type="compositionally biased region" description="Basic and acidic residues" evidence="10">
    <location>
        <begin position="43"/>
        <end position="55"/>
    </location>
</feature>
<evidence type="ECO:0000256" key="3">
    <source>
        <dbReference type="ARBA" id="ARBA00022475"/>
    </source>
</evidence>
<comment type="function">
    <text evidence="9">Part of the twin-arginine translocation (Tat) system that transports large folded proteins containing a characteristic twin-arginine motif in their signal peptide across membranes. TatA could form the protein-conducting channel of the Tat system.</text>
</comment>
<keyword evidence="2 9" id="KW-0813">Transport</keyword>
<dbReference type="AlphaFoldDB" id="A0A4Q0AGD5"/>
<keyword evidence="6 9" id="KW-1133">Transmembrane helix</keyword>
<comment type="subunit">
    <text evidence="9">Forms a complex with TatC.</text>
</comment>
<comment type="similarity">
    <text evidence="9">Belongs to the TatA/E family.</text>
</comment>
<protein>
    <recommendedName>
        <fullName evidence="9">Sec-independent protein translocase protein TatA</fullName>
    </recommendedName>
</protein>
<evidence type="ECO:0000256" key="2">
    <source>
        <dbReference type="ARBA" id="ARBA00022448"/>
    </source>
</evidence>
<organism evidence="11 12">
    <name type="scientific">Candidatus Microsaccharimonas sossegonensis</name>
    <dbReference type="NCBI Taxonomy" id="2506948"/>
    <lineage>
        <taxon>Bacteria</taxon>
        <taxon>Candidatus Saccharimonadota</taxon>
        <taxon>Candidatus Saccharimonadia</taxon>
        <taxon>Candidatus Saccharimonadales</taxon>
        <taxon>Candidatus Saccharimonadaceae</taxon>
        <taxon>Candidatus Microsaccharimonas</taxon>
    </lineage>
</organism>
<evidence type="ECO:0000256" key="9">
    <source>
        <dbReference type="HAMAP-Rule" id="MF_00236"/>
    </source>
</evidence>
<dbReference type="InterPro" id="IPR003369">
    <property type="entry name" value="TatA/B/E"/>
</dbReference>
<evidence type="ECO:0000256" key="1">
    <source>
        <dbReference type="ARBA" id="ARBA00004162"/>
    </source>
</evidence>
<dbReference type="HAMAP" id="MF_00236">
    <property type="entry name" value="TatA_E"/>
    <property type="match status" value="1"/>
</dbReference>
<dbReference type="EMBL" id="SCKX01000001">
    <property type="protein sequence ID" value="RWZ78215.1"/>
    <property type="molecule type" value="Genomic_DNA"/>
</dbReference>
<evidence type="ECO:0000256" key="8">
    <source>
        <dbReference type="ARBA" id="ARBA00023136"/>
    </source>
</evidence>
<keyword evidence="8 9" id="KW-0472">Membrane</keyword>
<dbReference type="PANTHER" id="PTHR42982:SF1">
    <property type="entry name" value="SEC-INDEPENDENT PROTEIN TRANSLOCASE PROTEIN TATA"/>
    <property type="match status" value="1"/>
</dbReference>
<dbReference type="InterPro" id="IPR006312">
    <property type="entry name" value="TatA/E"/>
</dbReference>
<name>A0A4Q0AGD5_9BACT</name>
<proteinExistence type="inferred from homology"/>
<reference evidence="11" key="1">
    <citation type="submission" date="2019-01" db="EMBL/GenBank/DDBJ databases">
        <title>Genomic signatures and co-occurrence patterns of the ultra-small Saccharimodia (Patescibacteria phylum) suggest a symbiotic lifestyle.</title>
        <authorList>
            <person name="Lemos L."/>
            <person name="Medeiros J."/>
            <person name="Andreote F."/>
            <person name="Fernandes G."/>
            <person name="Varani A."/>
            <person name="Oliveira G."/>
            <person name="Pylro V."/>
        </authorList>
    </citation>
    <scope>NUCLEOTIDE SEQUENCE [LARGE SCALE GENOMIC DNA]</scope>
    <source>
        <strain evidence="11">AMD02</strain>
    </source>
</reference>
<gene>
    <name evidence="9" type="primary">tatA</name>
    <name evidence="11" type="ORF">EOT05_00390</name>
</gene>
<keyword evidence="7 9" id="KW-0811">Translocation</keyword>
<keyword evidence="12" id="KW-1185">Reference proteome</keyword>
<keyword evidence="3 9" id="KW-1003">Cell membrane</keyword>
<keyword evidence="5 9" id="KW-0653">Protein transport</keyword>
<accession>A0A4Q0AGD5</accession>
<keyword evidence="4 9" id="KW-0812">Transmembrane</keyword>
<dbReference type="Gene3D" id="1.20.5.3310">
    <property type="match status" value="1"/>
</dbReference>
<dbReference type="GO" id="GO:0033281">
    <property type="term" value="C:TAT protein transport complex"/>
    <property type="evidence" value="ECO:0007669"/>
    <property type="project" value="UniProtKB-UniRule"/>
</dbReference>
<evidence type="ECO:0000256" key="7">
    <source>
        <dbReference type="ARBA" id="ARBA00023010"/>
    </source>
</evidence>
<sequence length="64" mass="6964">MGFGKIEIILLIVLVIILLFVGAKKLPELARGVGQSAKELKKGFSEDLPEEDPKKKSTATAKKK</sequence>
<evidence type="ECO:0000313" key="12">
    <source>
        <dbReference type="Proteomes" id="UP000289257"/>
    </source>
</evidence>